<evidence type="ECO:0000259" key="5">
    <source>
        <dbReference type="PROSITE" id="PS50002"/>
    </source>
</evidence>
<feature type="compositionally biased region" description="Low complexity" evidence="3">
    <location>
        <begin position="357"/>
        <end position="368"/>
    </location>
</feature>
<dbReference type="SUPFAM" id="SSF50044">
    <property type="entry name" value="SH3-domain"/>
    <property type="match status" value="1"/>
</dbReference>
<dbReference type="SMART" id="SM00326">
    <property type="entry name" value="SH3"/>
    <property type="match status" value="1"/>
</dbReference>
<dbReference type="InterPro" id="IPR036028">
    <property type="entry name" value="SH3-like_dom_sf"/>
</dbReference>
<dbReference type="AlphaFoldDB" id="A0A1R1YC81"/>
<protein>
    <recommendedName>
        <fullName evidence="5">SH3 domain-containing protein</fullName>
    </recommendedName>
</protein>
<reference evidence="7" key="1">
    <citation type="submission" date="2017-01" db="EMBL/GenBank/DDBJ databases">
        <authorList>
            <person name="Wang Y."/>
            <person name="White M."/>
            <person name="Kvist S."/>
            <person name="Moncalvo J.-M."/>
        </authorList>
    </citation>
    <scope>NUCLEOTIDE SEQUENCE [LARGE SCALE GENOMIC DNA]</scope>
    <source>
        <strain evidence="7">ID-206-W2</strain>
    </source>
</reference>
<dbReference type="PROSITE" id="PS50002">
    <property type="entry name" value="SH3"/>
    <property type="match status" value="1"/>
</dbReference>
<evidence type="ECO:0000256" key="4">
    <source>
        <dbReference type="SAM" id="Phobius"/>
    </source>
</evidence>
<keyword evidence="4" id="KW-0812">Transmembrane</keyword>
<name>A0A1R1YC81_9FUNG</name>
<feature type="transmembrane region" description="Helical" evidence="4">
    <location>
        <begin position="269"/>
        <end position="294"/>
    </location>
</feature>
<evidence type="ECO:0000256" key="2">
    <source>
        <dbReference type="PROSITE-ProRule" id="PRU00192"/>
    </source>
</evidence>
<dbReference type="Pfam" id="PF14604">
    <property type="entry name" value="SH3_9"/>
    <property type="match status" value="1"/>
</dbReference>
<dbReference type="Gene3D" id="2.30.30.40">
    <property type="entry name" value="SH3 Domains"/>
    <property type="match status" value="1"/>
</dbReference>
<accession>A0A1R1YC81</accession>
<feature type="compositionally biased region" description="Polar residues" evidence="3">
    <location>
        <begin position="338"/>
        <end position="351"/>
    </location>
</feature>
<feature type="domain" description="SH3" evidence="5">
    <location>
        <begin position="561"/>
        <end position="622"/>
    </location>
</feature>
<organism evidence="6 7">
    <name type="scientific">Smittium culicis</name>
    <dbReference type="NCBI Taxonomy" id="133412"/>
    <lineage>
        <taxon>Eukaryota</taxon>
        <taxon>Fungi</taxon>
        <taxon>Fungi incertae sedis</taxon>
        <taxon>Zoopagomycota</taxon>
        <taxon>Kickxellomycotina</taxon>
        <taxon>Harpellomycetes</taxon>
        <taxon>Harpellales</taxon>
        <taxon>Legeriomycetaceae</taxon>
        <taxon>Smittium</taxon>
    </lineage>
</organism>
<dbReference type="EMBL" id="LSSM01001809">
    <property type="protein sequence ID" value="OMJ24538.1"/>
    <property type="molecule type" value="Genomic_DNA"/>
</dbReference>
<keyword evidence="4" id="KW-1133">Transmembrane helix</keyword>
<dbReference type="OrthoDB" id="5340910at2759"/>
<keyword evidence="1 2" id="KW-0728">SH3 domain</keyword>
<dbReference type="Proteomes" id="UP000187429">
    <property type="component" value="Unassembled WGS sequence"/>
</dbReference>
<sequence>MKFKLIAAAVSVTGNFFFTTAIISQNSNIPDISFLLSAFNSDDTTFVSNSESCYPLSGSKVCGQFFGSYYLPKVNTQQLMINNVTDLDTFMIQYFGSRLDNKNLQDTFGCSQMEEVGSPKLRTQFVCRGLLSSQASSLCNRDIAQKNISGNDDDGKTQPNIIPPICRSNCLGYLDSWSSMISNNAVCSNVTDLMTKISDLKLICTSDPFNGDGVNCLDFRSYINSACRFKSAEEKGACGHCVKNPNDQCCKEFDILNSCLKKSVSRSKVISIVSMCVAVVALILLIASVLMLFMRVGIKNLFKRSGSQGFANTSDKEPNILNSFKHSKVAASGESDKSGTNSITFDTNNANRKLGGNNSDKNNRNSTNILNNEPHRNSYDLSKSLTNDSNIFPSSLKSLNLSNIQKIDIPNETKKFPQLSKTKKAPKSNMDTVSNIKQTRLQNLKTLRRKSNLAIRNSVPNLDSGSKPVIKADQLFKSPNSNPSLARSTLSDPTALPLGSRVQSAHNSPIFVDLRNKYLQSMSKSEDIKQAIVEEIEKFETASSTDDSGAESLIYCENKDLENKTLNVIYPYAPKEYDELELLSGDSVKVIKVFSDGWALVEHLVNGRAGVIPIVCISPSKN</sequence>
<dbReference type="InterPro" id="IPR001452">
    <property type="entry name" value="SH3_domain"/>
</dbReference>
<proteinExistence type="predicted"/>
<evidence type="ECO:0000313" key="7">
    <source>
        <dbReference type="Proteomes" id="UP000187429"/>
    </source>
</evidence>
<feature type="region of interest" description="Disordered" evidence="3">
    <location>
        <begin position="331"/>
        <end position="382"/>
    </location>
</feature>
<keyword evidence="7" id="KW-1185">Reference proteome</keyword>
<keyword evidence="4" id="KW-0472">Membrane</keyword>
<evidence type="ECO:0000256" key="1">
    <source>
        <dbReference type="ARBA" id="ARBA00022443"/>
    </source>
</evidence>
<gene>
    <name evidence="6" type="ORF">AYI69_g4592</name>
</gene>
<evidence type="ECO:0000313" key="6">
    <source>
        <dbReference type="EMBL" id="OMJ24538.1"/>
    </source>
</evidence>
<evidence type="ECO:0000256" key="3">
    <source>
        <dbReference type="SAM" id="MobiDB-lite"/>
    </source>
</evidence>
<comment type="caution">
    <text evidence="6">The sequence shown here is derived from an EMBL/GenBank/DDBJ whole genome shotgun (WGS) entry which is preliminary data.</text>
</comment>